<evidence type="ECO:0000313" key="3">
    <source>
        <dbReference type="EMBL" id="MFC5457630.1"/>
    </source>
</evidence>
<comment type="similarity">
    <text evidence="1">Belongs to the universal stress protein A family.</text>
</comment>
<dbReference type="Pfam" id="PF00582">
    <property type="entry name" value="Usp"/>
    <property type="match status" value="2"/>
</dbReference>
<comment type="caution">
    <text evidence="3">The sequence shown here is derived from an EMBL/GenBank/DDBJ whole genome shotgun (WGS) entry which is preliminary data.</text>
</comment>
<feature type="domain" description="UspA" evidence="2">
    <location>
        <begin position="146"/>
        <end position="292"/>
    </location>
</feature>
<dbReference type="Gene3D" id="3.40.50.620">
    <property type="entry name" value="HUPs"/>
    <property type="match status" value="2"/>
</dbReference>
<evidence type="ECO:0000313" key="4">
    <source>
        <dbReference type="Proteomes" id="UP001596052"/>
    </source>
</evidence>
<dbReference type="Proteomes" id="UP001596052">
    <property type="component" value="Unassembled WGS sequence"/>
</dbReference>
<protein>
    <submittedName>
        <fullName evidence="3">Universal stress protein</fullName>
    </submittedName>
</protein>
<dbReference type="PANTHER" id="PTHR46268:SF6">
    <property type="entry name" value="UNIVERSAL STRESS PROTEIN UP12"/>
    <property type="match status" value="1"/>
</dbReference>
<evidence type="ECO:0000256" key="1">
    <source>
        <dbReference type="ARBA" id="ARBA00008791"/>
    </source>
</evidence>
<feature type="domain" description="UspA" evidence="2">
    <location>
        <begin position="5"/>
        <end position="139"/>
    </location>
</feature>
<gene>
    <name evidence="3" type="ORF">ACFQDI_22365</name>
</gene>
<evidence type="ECO:0000259" key="2">
    <source>
        <dbReference type="Pfam" id="PF00582"/>
    </source>
</evidence>
<keyword evidence="4" id="KW-1185">Reference proteome</keyword>
<dbReference type="InterPro" id="IPR006015">
    <property type="entry name" value="Universal_stress_UspA"/>
</dbReference>
<dbReference type="InterPro" id="IPR014729">
    <property type="entry name" value="Rossmann-like_a/b/a_fold"/>
</dbReference>
<name>A0ABW0KWP2_9BACT</name>
<dbReference type="SUPFAM" id="SSF52402">
    <property type="entry name" value="Adenine nucleotide alpha hydrolases-like"/>
    <property type="match status" value="2"/>
</dbReference>
<proteinExistence type="inferred from homology"/>
<dbReference type="RefSeq" id="WP_377171149.1">
    <property type="nucleotide sequence ID" value="NZ_JBHSMQ010000011.1"/>
</dbReference>
<reference evidence="4" key="1">
    <citation type="journal article" date="2019" name="Int. J. Syst. Evol. Microbiol.">
        <title>The Global Catalogue of Microorganisms (GCM) 10K type strain sequencing project: providing services to taxonomists for standard genome sequencing and annotation.</title>
        <authorList>
            <consortium name="The Broad Institute Genomics Platform"/>
            <consortium name="The Broad Institute Genome Sequencing Center for Infectious Disease"/>
            <person name="Wu L."/>
            <person name="Ma J."/>
        </authorList>
    </citation>
    <scope>NUCLEOTIDE SEQUENCE [LARGE SCALE GENOMIC DNA]</scope>
    <source>
        <strain evidence="4">CGMCC 4.1469</strain>
    </source>
</reference>
<dbReference type="PANTHER" id="PTHR46268">
    <property type="entry name" value="STRESS RESPONSE PROTEIN NHAX"/>
    <property type="match status" value="1"/>
</dbReference>
<dbReference type="PRINTS" id="PR01438">
    <property type="entry name" value="UNVRSLSTRESS"/>
</dbReference>
<accession>A0ABW0KWP2</accession>
<dbReference type="CDD" id="cd00293">
    <property type="entry name" value="USP-like"/>
    <property type="match status" value="2"/>
</dbReference>
<sequence>MKKLHHVIAAIDFTPSCRIALREAVHRASLDGAAITVVHVMDEFLVHELKNALSADQATVRAEWVERLKKFVDDAEVGAAVNAEVRIGNPFTELVEACRAHSADLLVMGAKGSRNEPHRIGVITAKCVRKAPVDVLVVREDAQGPFKQIVACVDFSENSAKAVQCALHIAQQDGGALDCLHVFQSALAMSLDYGGFAPSLPATYDPEAVTNWRKDLAVFLEPLTRQAGEVKVAQHVTERVNIREAILDHVNETHATLVVLGTNGKTGLREMLIGTTAEKIVQHAPCSILAVKPDGFVIAPD</sequence>
<organism evidence="3 4">
    <name type="scientific">Prosthecobacter fluviatilis</name>
    <dbReference type="NCBI Taxonomy" id="445931"/>
    <lineage>
        <taxon>Bacteria</taxon>
        <taxon>Pseudomonadati</taxon>
        <taxon>Verrucomicrobiota</taxon>
        <taxon>Verrucomicrobiia</taxon>
        <taxon>Verrucomicrobiales</taxon>
        <taxon>Verrucomicrobiaceae</taxon>
        <taxon>Prosthecobacter</taxon>
    </lineage>
</organism>
<dbReference type="InterPro" id="IPR006016">
    <property type="entry name" value="UspA"/>
</dbReference>
<dbReference type="EMBL" id="JBHSMQ010000011">
    <property type="protein sequence ID" value="MFC5457630.1"/>
    <property type="molecule type" value="Genomic_DNA"/>
</dbReference>